<evidence type="ECO:0000256" key="3">
    <source>
        <dbReference type="SAM" id="Phobius"/>
    </source>
</evidence>
<reference evidence="4" key="1">
    <citation type="journal article" date="2021" name="mSystems">
        <title>Bacteria and Archaea Synergistically Convert Glycine Betaine to Biogenic Methane in the Formosa Cold Seep of the South China Sea.</title>
        <authorList>
            <person name="Li L."/>
            <person name="Zhang W."/>
            <person name="Zhang S."/>
            <person name="Song L."/>
            <person name="Sun Q."/>
            <person name="Zhang H."/>
            <person name="Xiang H."/>
            <person name="Dong X."/>
        </authorList>
    </citation>
    <scope>NUCLEOTIDE SEQUENCE</scope>
    <source>
        <strain evidence="4">ZWT</strain>
    </source>
</reference>
<proteinExistence type="inferred from homology"/>
<evidence type="ECO:0000313" key="4">
    <source>
        <dbReference type="EMBL" id="MCM1992560.1"/>
    </source>
</evidence>
<keyword evidence="2 3" id="KW-0472">Membrane</keyword>
<feature type="transmembrane region" description="Helical" evidence="3">
    <location>
        <begin position="107"/>
        <end position="130"/>
    </location>
</feature>
<feature type="transmembrane region" description="Helical" evidence="3">
    <location>
        <begin position="150"/>
        <end position="173"/>
    </location>
</feature>
<dbReference type="PANTHER" id="PTHR34295">
    <property type="entry name" value="BIOTIN TRANSPORTER BIOY"/>
    <property type="match status" value="1"/>
</dbReference>
<dbReference type="AlphaFoldDB" id="A0A9J6PDF7"/>
<evidence type="ECO:0000256" key="1">
    <source>
        <dbReference type="ARBA" id="ARBA00010692"/>
    </source>
</evidence>
<protein>
    <recommendedName>
        <fullName evidence="2">Biotin transporter</fullName>
    </recommendedName>
</protein>
<comment type="caution">
    <text evidence="4">The sequence shown here is derived from an EMBL/GenBank/DDBJ whole genome shotgun (WGS) entry which is preliminary data.</text>
</comment>
<comment type="similarity">
    <text evidence="1 2">Belongs to the BioY family.</text>
</comment>
<keyword evidence="2" id="KW-1003">Cell membrane</keyword>
<dbReference type="GO" id="GO:0015225">
    <property type="term" value="F:biotin transmembrane transporter activity"/>
    <property type="evidence" value="ECO:0007669"/>
    <property type="project" value="UniProtKB-UniRule"/>
</dbReference>
<keyword evidence="3" id="KW-1133">Transmembrane helix</keyword>
<organism evidence="4 5">
    <name type="scientific">Oceanirhabdus seepicola</name>
    <dbReference type="NCBI Taxonomy" id="2828781"/>
    <lineage>
        <taxon>Bacteria</taxon>
        <taxon>Bacillati</taxon>
        <taxon>Bacillota</taxon>
        <taxon>Clostridia</taxon>
        <taxon>Eubacteriales</taxon>
        <taxon>Clostridiaceae</taxon>
        <taxon>Oceanirhabdus</taxon>
    </lineage>
</organism>
<keyword evidence="2" id="KW-0813">Transport</keyword>
<dbReference type="EMBL" id="JAGSOJ010000006">
    <property type="protein sequence ID" value="MCM1992560.1"/>
    <property type="molecule type" value="Genomic_DNA"/>
</dbReference>
<evidence type="ECO:0000256" key="2">
    <source>
        <dbReference type="PIRNR" id="PIRNR016661"/>
    </source>
</evidence>
<reference evidence="4" key="2">
    <citation type="submission" date="2021-04" db="EMBL/GenBank/DDBJ databases">
        <authorList>
            <person name="Dong X."/>
        </authorList>
    </citation>
    <scope>NUCLEOTIDE SEQUENCE</scope>
    <source>
        <strain evidence="4">ZWT</strain>
    </source>
</reference>
<keyword evidence="3" id="KW-0812">Transmembrane</keyword>
<dbReference type="Gene3D" id="1.10.1760.20">
    <property type="match status" value="1"/>
</dbReference>
<accession>A0A9J6PDF7</accession>
<dbReference type="PIRSF" id="PIRSF016661">
    <property type="entry name" value="BioY"/>
    <property type="match status" value="1"/>
</dbReference>
<dbReference type="GO" id="GO:0005886">
    <property type="term" value="C:plasma membrane"/>
    <property type="evidence" value="ECO:0007669"/>
    <property type="project" value="UniProtKB-SubCell"/>
</dbReference>
<comment type="subcellular location">
    <subcellularLocation>
        <location evidence="2">Cell membrane</location>
        <topology evidence="2">Multi-pass membrane protein</topology>
    </subcellularLocation>
</comment>
<feature type="transmembrane region" description="Helical" evidence="3">
    <location>
        <begin position="74"/>
        <end position="95"/>
    </location>
</feature>
<keyword evidence="5" id="KW-1185">Reference proteome</keyword>
<dbReference type="Proteomes" id="UP001056429">
    <property type="component" value="Unassembled WGS sequence"/>
</dbReference>
<dbReference type="InterPro" id="IPR003784">
    <property type="entry name" value="BioY"/>
</dbReference>
<dbReference type="Pfam" id="PF02632">
    <property type="entry name" value="BioY"/>
    <property type="match status" value="1"/>
</dbReference>
<name>A0A9J6PDF7_9CLOT</name>
<sequence>MTVRNMILVSLFAALTAIGAFISIPIPYVPFTLQFLFCAFAGILLGSKLGFLSQLLYVLIGLAGAPVFTKGGGIGYVFQPTFGYLLGFIAAGFLIGKVIEMQKKINFITVFIASLIGLGGVYILGVPYLYYALKYFVGTPISWATAIKAGFIVCVGGDLVTCGIVAFISPAILKGLKAAGVKTYNLSKNWE</sequence>
<evidence type="ECO:0000313" key="5">
    <source>
        <dbReference type="Proteomes" id="UP001056429"/>
    </source>
</evidence>
<gene>
    <name evidence="4" type="ORF">KDK92_22835</name>
</gene>
<dbReference type="PANTHER" id="PTHR34295:SF1">
    <property type="entry name" value="BIOTIN TRANSPORTER BIOY"/>
    <property type="match status" value="1"/>
</dbReference>